<dbReference type="InterPro" id="IPR012677">
    <property type="entry name" value="Nucleotide-bd_a/b_plait_sf"/>
</dbReference>
<accession>A0A6P6S133</accession>
<dbReference type="PROSITE" id="PS50102">
    <property type="entry name" value="RRM"/>
    <property type="match status" value="2"/>
</dbReference>
<evidence type="ECO:0000313" key="3">
    <source>
        <dbReference type="Proteomes" id="UP000515125"/>
    </source>
</evidence>
<dbReference type="AlphaFoldDB" id="A0A6P6S133"/>
<dbReference type="PANTHER" id="PTHR15241">
    <property type="entry name" value="TRANSFORMER-2-RELATED"/>
    <property type="match status" value="1"/>
</dbReference>
<dbReference type="CDD" id="cd00590">
    <property type="entry name" value="RRM_SF"/>
    <property type="match status" value="1"/>
</dbReference>
<proteinExistence type="predicted"/>
<feature type="domain" description="RRM" evidence="2">
    <location>
        <begin position="157"/>
        <end position="236"/>
    </location>
</feature>
<dbReference type="GeneID" id="113147334"/>
<dbReference type="RefSeq" id="XP_026193342.1">
    <property type="nucleotide sequence ID" value="XM_026337557.1"/>
</dbReference>
<feature type="domain" description="RRM" evidence="2">
    <location>
        <begin position="42"/>
        <end position="113"/>
    </location>
</feature>
<evidence type="ECO:0000256" key="1">
    <source>
        <dbReference type="PROSITE-ProRule" id="PRU00176"/>
    </source>
</evidence>
<protein>
    <submittedName>
        <fullName evidence="4">Nucleolin-like</fullName>
    </submittedName>
</protein>
<evidence type="ECO:0000259" key="2">
    <source>
        <dbReference type="PROSITE" id="PS50102"/>
    </source>
</evidence>
<dbReference type="Proteomes" id="UP000515125">
    <property type="component" value="Unplaced"/>
</dbReference>
<dbReference type="InterPro" id="IPR035979">
    <property type="entry name" value="RBD_domain_sf"/>
</dbReference>
<keyword evidence="3" id="KW-1185">Reference proteome</keyword>
<dbReference type="InterPro" id="IPR000504">
    <property type="entry name" value="RRM_dom"/>
</dbReference>
<gene>
    <name evidence="4" type="primary">LOC113147334</name>
</gene>
<dbReference type="SUPFAM" id="SSF54928">
    <property type="entry name" value="RNA-binding domain, RBD"/>
    <property type="match status" value="2"/>
</dbReference>
<dbReference type="PANTHER" id="PTHR15241:SF300">
    <property type="entry name" value="RNA RECOGNITION MOTIF"/>
    <property type="match status" value="1"/>
</dbReference>
<dbReference type="Pfam" id="PF00076">
    <property type="entry name" value="RRM_1"/>
    <property type="match status" value="2"/>
</dbReference>
<reference evidence="4" key="1">
    <citation type="submission" date="2025-08" db="UniProtKB">
        <authorList>
            <consortium name="RefSeq"/>
        </authorList>
    </citation>
    <scope>IDENTIFICATION</scope>
</reference>
<organism evidence="3 4">
    <name type="scientific">Cyclospora cayetanensis</name>
    <dbReference type="NCBI Taxonomy" id="88456"/>
    <lineage>
        <taxon>Eukaryota</taxon>
        <taxon>Sar</taxon>
        <taxon>Alveolata</taxon>
        <taxon>Apicomplexa</taxon>
        <taxon>Conoidasida</taxon>
        <taxon>Coccidia</taxon>
        <taxon>Eucoccidiorida</taxon>
        <taxon>Eimeriorina</taxon>
        <taxon>Eimeriidae</taxon>
        <taxon>Cyclospora</taxon>
    </lineage>
</organism>
<dbReference type="SMART" id="SM00360">
    <property type="entry name" value="RRM"/>
    <property type="match status" value="2"/>
</dbReference>
<dbReference type="Gene3D" id="3.30.70.330">
    <property type="match status" value="2"/>
</dbReference>
<sequence>MCIHGESVALVGHVPRDSKSLEAEPASGSISVAIQVEDEEDAVLHVGNLDRRVTESQLHSALQGVVKTLRVTIPKGSDSMSAGYAIVQFASARAAKEAIATCAKLQLCGRRTIMWVKSSVLCPVGYASNAKLNARSKHVHLLVYSLTAQAAYLSGSDTLLFDNLTFSTTEAMLYKLVSRVGTVQSIRVVRDEETSKSLGYAYVQMSSPQEAARTLNIFRDSVIDSQRSAKNNTAETHCMNASCSTHSVALTLTKQWHNKHLFVGGYVATQAGWSHDACHQSRCTCVKVHSEP</sequence>
<dbReference type="OrthoDB" id="439808at2759"/>
<evidence type="ECO:0000313" key="4">
    <source>
        <dbReference type="RefSeq" id="XP_026193342.1"/>
    </source>
</evidence>
<name>A0A6P6S133_9EIME</name>
<keyword evidence="1" id="KW-0694">RNA-binding</keyword>
<dbReference type="GO" id="GO:0003723">
    <property type="term" value="F:RNA binding"/>
    <property type="evidence" value="ECO:0007669"/>
    <property type="project" value="UniProtKB-UniRule"/>
</dbReference>